<comment type="caution">
    <text evidence="2">The sequence shown here is derived from an EMBL/GenBank/DDBJ whole genome shotgun (WGS) entry which is preliminary data.</text>
</comment>
<protein>
    <submittedName>
        <fullName evidence="2">Uncharacterized protein</fullName>
    </submittedName>
</protein>
<proteinExistence type="predicted"/>
<dbReference type="Proteomes" id="UP000593561">
    <property type="component" value="Unassembled WGS sequence"/>
</dbReference>
<evidence type="ECO:0000313" key="2">
    <source>
        <dbReference type="EMBL" id="MBA0636249.1"/>
    </source>
</evidence>
<name>A0A7J8TDI0_GOSDV</name>
<dbReference type="AlphaFoldDB" id="A0A7J8TDI0"/>
<evidence type="ECO:0000256" key="1">
    <source>
        <dbReference type="SAM" id="MobiDB-lite"/>
    </source>
</evidence>
<sequence>MSIDDINASFNSINLDYIFEYVDPLLEWLHEKENSLLDGENISVLPVDTSDDKMNSGEGLDDGGLSPIDDDDGHSSDRGEIRSSSRYGGEYGVPLVDISVIDQNLMEICFLNLGEI</sequence>
<dbReference type="EMBL" id="JABFAC010245080">
    <property type="protein sequence ID" value="MBA0636249.1"/>
    <property type="molecule type" value="Genomic_DNA"/>
</dbReference>
<feature type="region of interest" description="Disordered" evidence="1">
    <location>
        <begin position="47"/>
        <end position="90"/>
    </location>
</feature>
<keyword evidence="3" id="KW-1185">Reference proteome</keyword>
<accession>A0A7J8TDI0</accession>
<reference evidence="2 3" key="1">
    <citation type="journal article" date="2019" name="Genome Biol. Evol.">
        <title>Insights into the evolution of the New World diploid cottons (Gossypium, subgenus Houzingenia) based on genome sequencing.</title>
        <authorList>
            <person name="Grover C.E."/>
            <person name="Arick M.A. 2nd"/>
            <person name="Thrash A."/>
            <person name="Conover J.L."/>
            <person name="Sanders W.S."/>
            <person name="Peterson D.G."/>
            <person name="Frelichowski J.E."/>
            <person name="Scheffler J.A."/>
            <person name="Scheffler B.E."/>
            <person name="Wendel J.F."/>
        </authorList>
    </citation>
    <scope>NUCLEOTIDE SEQUENCE [LARGE SCALE GENOMIC DNA]</scope>
    <source>
        <strain evidence="2">27</strain>
        <tissue evidence="2">Leaf</tissue>
    </source>
</reference>
<gene>
    <name evidence="2" type="ORF">Godav_000053</name>
</gene>
<organism evidence="2 3">
    <name type="scientific">Gossypium davidsonii</name>
    <name type="common">Davidson's cotton</name>
    <name type="synonym">Gossypium klotzschianum subsp. davidsonii</name>
    <dbReference type="NCBI Taxonomy" id="34287"/>
    <lineage>
        <taxon>Eukaryota</taxon>
        <taxon>Viridiplantae</taxon>
        <taxon>Streptophyta</taxon>
        <taxon>Embryophyta</taxon>
        <taxon>Tracheophyta</taxon>
        <taxon>Spermatophyta</taxon>
        <taxon>Magnoliopsida</taxon>
        <taxon>eudicotyledons</taxon>
        <taxon>Gunneridae</taxon>
        <taxon>Pentapetalae</taxon>
        <taxon>rosids</taxon>
        <taxon>malvids</taxon>
        <taxon>Malvales</taxon>
        <taxon>Malvaceae</taxon>
        <taxon>Malvoideae</taxon>
        <taxon>Gossypium</taxon>
    </lineage>
</organism>
<feature type="compositionally biased region" description="Basic and acidic residues" evidence="1">
    <location>
        <begin position="73"/>
        <end position="83"/>
    </location>
</feature>
<evidence type="ECO:0000313" key="3">
    <source>
        <dbReference type="Proteomes" id="UP000593561"/>
    </source>
</evidence>